<gene>
    <name evidence="1" type="ORF">SDC9_176556</name>
</gene>
<name>A0A645GQZ7_9ZZZZ</name>
<comment type="caution">
    <text evidence="1">The sequence shown here is derived from an EMBL/GenBank/DDBJ whole genome shotgun (WGS) entry which is preliminary data.</text>
</comment>
<organism evidence="1">
    <name type="scientific">bioreactor metagenome</name>
    <dbReference type="NCBI Taxonomy" id="1076179"/>
    <lineage>
        <taxon>unclassified sequences</taxon>
        <taxon>metagenomes</taxon>
        <taxon>ecological metagenomes</taxon>
    </lineage>
</organism>
<dbReference type="AlphaFoldDB" id="A0A645GQZ7"/>
<proteinExistence type="predicted"/>
<sequence length="41" mass="4655">MFARVLTQHHFVLVDADGFRLHDLIGRPLHHHAVLMNAGLV</sequence>
<dbReference type="EMBL" id="VSSQ01079641">
    <property type="protein sequence ID" value="MPN29105.1"/>
    <property type="molecule type" value="Genomic_DNA"/>
</dbReference>
<accession>A0A645GQZ7</accession>
<reference evidence="1" key="1">
    <citation type="submission" date="2019-08" db="EMBL/GenBank/DDBJ databases">
        <authorList>
            <person name="Kucharzyk K."/>
            <person name="Murdoch R.W."/>
            <person name="Higgins S."/>
            <person name="Loffler F."/>
        </authorList>
    </citation>
    <scope>NUCLEOTIDE SEQUENCE</scope>
</reference>
<protein>
    <submittedName>
        <fullName evidence="1">Uncharacterized protein</fullName>
    </submittedName>
</protein>
<evidence type="ECO:0000313" key="1">
    <source>
        <dbReference type="EMBL" id="MPN29105.1"/>
    </source>
</evidence>